<keyword evidence="3" id="KW-1185">Reference proteome</keyword>
<dbReference type="RefSeq" id="WP_141821169.1">
    <property type="nucleotide sequence ID" value="NZ_BAAAIL010000005.1"/>
</dbReference>
<evidence type="ECO:0000313" key="2">
    <source>
        <dbReference type="EMBL" id="TQM90788.1"/>
    </source>
</evidence>
<proteinExistence type="predicted"/>
<dbReference type="OrthoDB" id="4863198at2"/>
<evidence type="ECO:0000256" key="1">
    <source>
        <dbReference type="SAM" id="MobiDB-lite"/>
    </source>
</evidence>
<feature type="region of interest" description="Disordered" evidence="1">
    <location>
        <begin position="1"/>
        <end position="29"/>
    </location>
</feature>
<dbReference type="AlphaFoldDB" id="A0A543K6S5"/>
<organism evidence="2 3">
    <name type="scientific">Ornithinimicrobium humiphilum</name>
    <dbReference type="NCBI Taxonomy" id="125288"/>
    <lineage>
        <taxon>Bacteria</taxon>
        <taxon>Bacillati</taxon>
        <taxon>Actinomycetota</taxon>
        <taxon>Actinomycetes</taxon>
        <taxon>Micrococcales</taxon>
        <taxon>Ornithinimicrobiaceae</taxon>
        <taxon>Ornithinimicrobium</taxon>
    </lineage>
</organism>
<dbReference type="EMBL" id="VFPU01000003">
    <property type="protein sequence ID" value="TQM90788.1"/>
    <property type="molecule type" value="Genomic_DNA"/>
</dbReference>
<reference evidence="2 3" key="1">
    <citation type="submission" date="2019-06" db="EMBL/GenBank/DDBJ databases">
        <title>Sequencing the genomes of 1000 actinobacteria strains.</title>
        <authorList>
            <person name="Klenk H.-P."/>
        </authorList>
    </citation>
    <scope>NUCLEOTIDE SEQUENCE [LARGE SCALE GENOMIC DNA]</scope>
    <source>
        <strain evidence="2 3">DSM 12362</strain>
    </source>
</reference>
<evidence type="ECO:0000313" key="3">
    <source>
        <dbReference type="Proteomes" id="UP000315133"/>
    </source>
</evidence>
<sequence>MGLAEVFQRRSDGSAEPPTRVPPPTPPSVAEQVATLTRLGLEPQGVTVADIEADRDAALLLRRHPYVAALHCLSRDGDGLTSHPRVTTIDLEHVVGPDSYPHLLRRLAGTAGTADLLEEVSGGVDQPRGRWILRFTFDGVTREIHPRLDGDRVDPLVLREIAEAVAGPTLRPALVRHGQRVSLAYVPPRHAGELQRVLDAWADLA</sequence>
<name>A0A543K6S5_9MICO</name>
<accession>A0A543K6S5</accession>
<protein>
    <submittedName>
        <fullName evidence="2">Uncharacterized protein</fullName>
    </submittedName>
</protein>
<dbReference type="Proteomes" id="UP000315133">
    <property type="component" value="Unassembled WGS sequence"/>
</dbReference>
<gene>
    <name evidence="2" type="ORF">FB476_3172</name>
</gene>
<comment type="caution">
    <text evidence="2">The sequence shown here is derived from an EMBL/GenBank/DDBJ whole genome shotgun (WGS) entry which is preliminary data.</text>
</comment>